<feature type="chain" id="PRO_5003659345" evidence="2">
    <location>
        <begin position="24"/>
        <end position="108"/>
    </location>
</feature>
<gene>
    <name evidence="3" type="ORF">BN8_01352</name>
</gene>
<organism evidence="3 4">
    <name type="scientific">Fibrisoma limi BUZ 3</name>
    <dbReference type="NCBI Taxonomy" id="1185876"/>
    <lineage>
        <taxon>Bacteria</taxon>
        <taxon>Pseudomonadati</taxon>
        <taxon>Bacteroidota</taxon>
        <taxon>Cytophagia</taxon>
        <taxon>Cytophagales</taxon>
        <taxon>Spirosomataceae</taxon>
        <taxon>Fibrisoma</taxon>
    </lineage>
</organism>
<evidence type="ECO:0000313" key="3">
    <source>
        <dbReference type="EMBL" id="CCH52356.1"/>
    </source>
</evidence>
<dbReference type="AlphaFoldDB" id="I2GEN1"/>
<dbReference type="Proteomes" id="UP000009309">
    <property type="component" value="Unassembled WGS sequence"/>
</dbReference>
<accession>I2GEN1</accession>
<evidence type="ECO:0000313" key="4">
    <source>
        <dbReference type="Proteomes" id="UP000009309"/>
    </source>
</evidence>
<feature type="compositionally biased region" description="Polar residues" evidence="1">
    <location>
        <begin position="33"/>
        <end position="52"/>
    </location>
</feature>
<comment type="caution">
    <text evidence="3">The sequence shown here is derived from an EMBL/GenBank/DDBJ whole genome shotgun (WGS) entry which is preliminary data.</text>
</comment>
<sequence length="108" mass="11699">MKKRTLLGSAFALAMASMLGGTASVPVRAENAQIAQTNGSGSGSTTEQPTTANDERPVLASVDKYGNGSSKPTWFPQRQYAKWCSQAGSGKTNTIKRSRRLRRKHRRS</sequence>
<feature type="signal peptide" evidence="2">
    <location>
        <begin position="1"/>
        <end position="23"/>
    </location>
</feature>
<evidence type="ECO:0000256" key="2">
    <source>
        <dbReference type="SAM" id="SignalP"/>
    </source>
</evidence>
<dbReference type="EMBL" id="CAIT01000005">
    <property type="protein sequence ID" value="CCH52356.1"/>
    <property type="molecule type" value="Genomic_DNA"/>
</dbReference>
<feature type="region of interest" description="Disordered" evidence="1">
    <location>
        <begin position="30"/>
        <end position="108"/>
    </location>
</feature>
<dbReference type="STRING" id="1185876.BN8_01352"/>
<dbReference type="RefSeq" id="WP_009280940.1">
    <property type="nucleotide sequence ID" value="NZ_CAIT01000005.1"/>
</dbReference>
<name>I2GEN1_9BACT</name>
<evidence type="ECO:0000256" key="1">
    <source>
        <dbReference type="SAM" id="MobiDB-lite"/>
    </source>
</evidence>
<feature type="compositionally biased region" description="Basic residues" evidence="1">
    <location>
        <begin position="94"/>
        <end position="108"/>
    </location>
</feature>
<reference evidence="3 4" key="1">
    <citation type="journal article" date="2012" name="J. Bacteriol.">
        <title>Genome Sequence of the Filamentous Bacterium Fibrisoma limi BUZ 3T.</title>
        <authorList>
            <person name="Filippini M."/>
            <person name="Qi W."/>
            <person name="Jaenicke S."/>
            <person name="Goesmann A."/>
            <person name="Smits T.H."/>
            <person name="Bagheri H.C."/>
        </authorList>
    </citation>
    <scope>NUCLEOTIDE SEQUENCE [LARGE SCALE GENOMIC DNA]</scope>
    <source>
        <strain evidence="4">BUZ 3T</strain>
    </source>
</reference>
<proteinExistence type="predicted"/>
<keyword evidence="2" id="KW-0732">Signal</keyword>
<protein>
    <submittedName>
        <fullName evidence="3">Uncharacterized protein</fullName>
    </submittedName>
</protein>
<keyword evidence="4" id="KW-1185">Reference proteome</keyword>